<dbReference type="Proteomes" id="UP001107558">
    <property type="component" value="Chromosome 2"/>
</dbReference>
<proteinExistence type="predicted"/>
<evidence type="ECO:0000313" key="2">
    <source>
        <dbReference type="EMBL" id="KAG5675087.1"/>
    </source>
</evidence>
<keyword evidence="1" id="KW-0812">Transmembrane</keyword>
<gene>
    <name evidence="2" type="ORF">PVAND_005019</name>
</gene>
<reference evidence="2" key="1">
    <citation type="submission" date="2021-03" db="EMBL/GenBank/DDBJ databases">
        <title>Chromosome level genome of the anhydrobiotic midge Polypedilum vanderplanki.</title>
        <authorList>
            <person name="Yoshida Y."/>
            <person name="Kikawada T."/>
            <person name="Gusev O."/>
        </authorList>
    </citation>
    <scope>NUCLEOTIDE SEQUENCE</scope>
    <source>
        <strain evidence="2">NIAS01</strain>
        <tissue evidence="2">Whole body or cell culture</tissue>
    </source>
</reference>
<dbReference type="EMBL" id="JADBJN010000002">
    <property type="protein sequence ID" value="KAG5675087.1"/>
    <property type="molecule type" value="Genomic_DNA"/>
</dbReference>
<feature type="transmembrane region" description="Helical" evidence="1">
    <location>
        <begin position="156"/>
        <end position="177"/>
    </location>
</feature>
<sequence>MSNSHVIRIPQNSINFRRPNTKKGIKLGFCRVCTCFNLEFMSSKSALLKVFEIIMGSCCEMLLIRFGMSAACDIGEAFFSFHSTVTACLSTTLILMVCYFLSAKTYNLMQQTIFELVFNLFACGTYASASTFIGFASNFSLYPRFLSTSSDAAFPAIVSVYYLGAILSICYGMDAWISYKIFKST</sequence>
<accession>A0A9J6BZ14</accession>
<keyword evidence="3" id="KW-1185">Reference proteome</keyword>
<feature type="transmembrane region" description="Helical" evidence="1">
    <location>
        <begin position="46"/>
        <end position="66"/>
    </location>
</feature>
<evidence type="ECO:0008006" key="4">
    <source>
        <dbReference type="Google" id="ProtNLM"/>
    </source>
</evidence>
<dbReference type="AlphaFoldDB" id="A0A9J6BZ14"/>
<name>A0A9J6BZ14_POLVA</name>
<organism evidence="2 3">
    <name type="scientific">Polypedilum vanderplanki</name>
    <name type="common">Sleeping chironomid midge</name>
    <dbReference type="NCBI Taxonomy" id="319348"/>
    <lineage>
        <taxon>Eukaryota</taxon>
        <taxon>Metazoa</taxon>
        <taxon>Ecdysozoa</taxon>
        <taxon>Arthropoda</taxon>
        <taxon>Hexapoda</taxon>
        <taxon>Insecta</taxon>
        <taxon>Pterygota</taxon>
        <taxon>Neoptera</taxon>
        <taxon>Endopterygota</taxon>
        <taxon>Diptera</taxon>
        <taxon>Nematocera</taxon>
        <taxon>Chironomoidea</taxon>
        <taxon>Chironomidae</taxon>
        <taxon>Chironominae</taxon>
        <taxon>Polypedilum</taxon>
        <taxon>Polypedilum</taxon>
    </lineage>
</organism>
<keyword evidence="1" id="KW-1133">Transmembrane helix</keyword>
<feature type="transmembrane region" description="Helical" evidence="1">
    <location>
        <begin position="78"/>
        <end position="101"/>
    </location>
</feature>
<feature type="transmembrane region" description="Helical" evidence="1">
    <location>
        <begin position="113"/>
        <end position="136"/>
    </location>
</feature>
<evidence type="ECO:0000313" key="3">
    <source>
        <dbReference type="Proteomes" id="UP001107558"/>
    </source>
</evidence>
<protein>
    <recommendedName>
        <fullName evidence="4">MARVEL domain-containing protein</fullName>
    </recommendedName>
</protein>
<dbReference type="OrthoDB" id="10044855at2759"/>
<keyword evidence="1" id="KW-0472">Membrane</keyword>
<comment type="caution">
    <text evidence="2">The sequence shown here is derived from an EMBL/GenBank/DDBJ whole genome shotgun (WGS) entry which is preliminary data.</text>
</comment>
<evidence type="ECO:0000256" key="1">
    <source>
        <dbReference type="SAM" id="Phobius"/>
    </source>
</evidence>